<accession>A0A1Q9JL23</accession>
<protein>
    <submittedName>
        <fullName evidence="1">Uncharacterized protein</fullName>
    </submittedName>
</protein>
<evidence type="ECO:0000313" key="1">
    <source>
        <dbReference type="EMBL" id="OLR56861.1"/>
    </source>
</evidence>
<gene>
    <name evidence="1" type="ORF">BHK98_12770</name>
</gene>
<keyword evidence="2" id="KW-1185">Reference proteome</keyword>
<name>A0A1Q9JL23_9FIRM</name>
<proteinExistence type="predicted"/>
<dbReference type="EMBL" id="MJIE01000001">
    <property type="protein sequence ID" value="OLR56861.1"/>
    <property type="molecule type" value="Genomic_DNA"/>
</dbReference>
<reference evidence="1 2" key="1">
    <citation type="journal article" date="2016" name="Appl. Environ. Microbiol.">
        <title>Function and Phylogeny of Bacterial Butyryl Coenzyme A:Acetate Transferases and Their Diversity in the Proximal Colon of Swine.</title>
        <authorList>
            <person name="Trachsel J."/>
            <person name="Bayles D.O."/>
            <person name="Looft T."/>
            <person name="Levine U.Y."/>
            <person name="Allen H.K."/>
        </authorList>
    </citation>
    <scope>NUCLEOTIDE SEQUENCE [LARGE SCALE GENOMIC DNA]</scope>
    <source>
        <strain evidence="1 2">68-3-10</strain>
    </source>
</reference>
<comment type="caution">
    <text evidence="1">The sequence shown here is derived from an EMBL/GenBank/DDBJ whole genome shotgun (WGS) entry which is preliminary data.</text>
</comment>
<dbReference type="AlphaFoldDB" id="A0A1Q9JL23"/>
<dbReference type="RefSeq" id="WP_075714827.1">
    <property type="nucleotide sequence ID" value="NZ_MJIE01000001.1"/>
</dbReference>
<evidence type="ECO:0000313" key="2">
    <source>
        <dbReference type="Proteomes" id="UP000187404"/>
    </source>
</evidence>
<organism evidence="1 2">
    <name type="scientific">Hornefia porci</name>
    <dbReference type="NCBI Taxonomy" id="2652292"/>
    <lineage>
        <taxon>Bacteria</taxon>
        <taxon>Bacillati</taxon>
        <taxon>Bacillota</taxon>
        <taxon>Clostridia</taxon>
        <taxon>Peptostreptococcales</taxon>
        <taxon>Anaerovoracaceae</taxon>
        <taxon>Hornefia</taxon>
    </lineage>
</organism>
<sequence>MNRKREIKVFAVAFLIGMCIAAGIRISSHYRNFGLPQDVISGEKTATAEDTVRLYLLYLNRNDEQGIQSIQTDSRNRSYPSADSEYDMLDVRLLELRELSSANTSERETKFYTEYNYSSFWAPWWKCDSTVVMEFTLIKEGGKWKIAQIGNG</sequence>
<dbReference type="Proteomes" id="UP000187404">
    <property type="component" value="Unassembled WGS sequence"/>
</dbReference>